<evidence type="ECO:0000313" key="1">
    <source>
        <dbReference type="EMBL" id="KAA9041619.1"/>
    </source>
</evidence>
<evidence type="ECO:0000313" key="2">
    <source>
        <dbReference type="Proteomes" id="UP000326903"/>
    </source>
</evidence>
<organism evidence="1 2">
    <name type="scientific">Ginsengibacter hankyongi</name>
    <dbReference type="NCBI Taxonomy" id="2607284"/>
    <lineage>
        <taxon>Bacteria</taxon>
        <taxon>Pseudomonadati</taxon>
        <taxon>Bacteroidota</taxon>
        <taxon>Chitinophagia</taxon>
        <taxon>Chitinophagales</taxon>
        <taxon>Chitinophagaceae</taxon>
        <taxon>Ginsengibacter</taxon>
    </lineage>
</organism>
<gene>
    <name evidence="1" type="ORF">FW778_06250</name>
</gene>
<name>A0A5J5IKV6_9BACT</name>
<dbReference type="AlphaFoldDB" id="A0A5J5IKV6"/>
<sequence>MIKISELSLITDAKTFFETDKILSMDVFCIDSLPAVQKLILEAKDASFKYRGNLYMPLIFKGSPENWFLNLKQGFPAKVAGQEMTIFFDGNLNSLLRQKKVYDLTRHYKKGEVKIAKEIDFFIERYITPYEAKGYSFHNLSIPQIGSNKITSITCK</sequence>
<dbReference type="Proteomes" id="UP000326903">
    <property type="component" value="Unassembled WGS sequence"/>
</dbReference>
<reference evidence="1 2" key="1">
    <citation type="submission" date="2019-09" db="EMBL/GenBank/DDBJ databases">
        <title>Draft genome sequence of Ginsengibacter sp. BR5-29.</title>
        <authorList>
            <person name="Im W.-T."/>
        </authorList>
    </citation>
    <scope>NUCLEOTIDE SEQUENCE [LARGE SCALE GENOMIC DNA]</scope>
    <source>
        <strain evidence="1 2">BR5-29</strain>
    </source>
</reference>
<accession>A0A5J5IKV6</accession>
<protein>
    <submittedName>
        <fullName evidence="1">Uncharacterized protein</fullName>
    </submittedName>
</protein>
<dbReference type="EMBL" id="VYQF01000001">
    <property type="protein sequence ID" value="KAA9041619.1"/>
    <property type="molecule type" value="Genomic_DNA"/>
</dbReference>
<keyword evidence="2" id="KW-1185">Reference proteome</keyword>
<comment type="caution">
    <text evidence="1">The sequence shown here is derived from an EMBL/GenBank/DDBJ whole genome shotgun (WGS) entry which is preliminary data.</text>
</comment>
<proteinExistence type="predicted"/>
<dbReference type="RefSeq" id="WP_150413739.1">
    <property type="nucleotide sequence ID" value="NZ_VYQF01000001.1"/>
</dbReference>